<dbReference type="EMBL" id="MRVG01000007">
    <property type="protein sequence ID" value="PMB67374.1"/>
    <property type="molecule type" value="Genomic_DNA"/>
</dbReference>
<dbReference type="Proteomes" id="UP000235728">
    <property type="component" value="Unassembled WGS sequence"/>
</dbReference>
<sequence length="435" mass="47454">MAEDNPPFSTDSHLQIGIEIEFVAPRNTAWEDEHLPFVEHWNHTNLSKDVCFHRLAEALHAAGLPSCYQMKTTPLRCSRNPLLAAAPRDAVVLQSCRLLGDPLRFRVRDGRAGIFRYWLVKGEHNLTDVSAYKTWIECELNTPILAEADVAVGFLPQLGTALAALHAAAANAPPHVCPRRCGLHVHLSLAAPGGCTLDYARRVLTLALVLDQSVLYPLCDRTRRDFGRPFLSAASLASRADLLVPHTPRLSAHALAHLPRGLVAAEGRALAYLWHAASFDELQPMLEHHRADLHMVAPVLCKHKHAAPCAADEPLGGATATTIEFRCAQASFSARFVRAWARLVLAVGRVALLPTDEYRAALGRMWMAAQVSGGTVVEREEATMATLAELSVAAVGAGMLGGGLDLAYWRVRYGLMRAGRNPDIDEQGRAVLDQD</sequence>
<reference evidence="1 2" key="1">
    <citation type="journal article" date="2016" name="Appl. Microbiol. Biotechnol.">
        <title>Characterization of T-DNA insertion mutants with decreased virulence in the entomopathogenic fungus Beauveria bassiana JEF-007.</title>
        <authorList>
            <person name="Kim S."/>
            <person name="Lee S.J."/>
            <person name="Nai Y.S."/>
            <person name="Yu J.S."/>
            <person name="Lee M.R."/>
            <person name="Yang Y.T."/>
            <person name="Kim J.S."/>
        </authorList>
    </citation>
    <scope>NUCLEOTIDE SEQUENCE [LARGE SCALE GENOMIC DNA]</scope>
    <source>
        <strain evidence="1 2">JEF-007</strain>
    </source>
</reference>
<accession>A0A2N6NJF5</accession>
<gene>
    <name evidence="1" type="ORF">BM221_007039</name>
</gene>
<dbReference type="AlphaFoldDB" id="A0A2N6NJF5"/>
<evidence type="ECO:0008006" key="3">
    <source>
        <dbReference type="Google" id="ProtNLM"/>
    </source>
</evidence>
<organism evidence="1 2">
    <name type="scientific">Beauveria bassiana</name>
    <name type="common">White muscardine disease fungus</name>
    <name type="synonym">Tritirachium shiotae</name>
    <dbReference type="NCBI Taxonomy" id="176275"/>
    <lineage>
        <taxon>Eukaryota</taxon>
        <taxon>Fungi</taxon>
        <taxon>Dikarya</taxon>
        <taxon>Ascomycota</taxon>
        <taxon>Pezizomycotina</taxon>
        <taxon>Sordariomycetes</taxon>
        <taxon>Hypocreomycetidae</taxon>
        <taxon>Hypocreales</taxon>
        <taxon>Cordycipitaceae</taxon>
        <taxon>Beauveria</taxon>
    </lineage>
</organism>
<name>A0A2N6NJF5_BEABA</name>
<evidence type="ECO:0000313" key="1">
    <source>
        <dbReference type="EMBL" id="PMB67374.1"/>
    </source>
</evidence>
<evidence type="ECO:0000313" key="2">
    <source>
        <dbReference type="Proteomes" id="UP000235728"/>
    </source>
</evidence>
<comment type="caution">
    <text evidence="1">The sequence shown here is derived from an EMBL/GenBank/DDBJ whole genome shotgun (WGS) entry which is preliminary data.</text>
</comment>
<proteinExistence type="predicted"/>
<protein>
    <recommendedName>
        <fullName evidence="3">Amidoligase enzyme</fullName>
    </recommendedName>
</protein>